<evidence type="ECO:0000313" key="2">
    <source>
        <dbReference type="Proteomes" id="UP001497680"/>
    </source>
</evidence>
<comment type="caution">
    <text evidence="1">The sequence shown here is derived from an EMBL/GenBank/DDBJ whole genome shotgun (WGS) entry which is preliminary data.</text>
</comment>
<keyword evidence="2" id="KW-1185">Reference proteome</keyword>
<name>A0ACC0CMJ6_9PEZI</name>
<protein>
    <submittedName>
        <fullName evidence="1">Uncharacterized protein</fullName>
    </submittedName>
</protein>
<sequence>MMSVALQTPGGLFQVPEVSQAEIASFHDAHFSHAAVQSFDTQFFHSERAQDDDQNYEEYEEYYEEEDDGLGYYPDGVKRTLTDEQIAIFRHSEIESLRRAKAKADKDRLESAALLQEIKEEEEEEEEGQLGADLKTSPPFQNEGITDDGKGDVKVEDGSEDGEIEAEAPQLTKAEERRMKKQRARRKKQEQRKFIPEKKPDLRKRTWDVVEAGMDSLDYDELENAQDAAATPAAQRRRISYDD</sequence>
<dbReference type="Proteomes" id="UP001497680">
    <property type="component" value="Unassembled WGS sequence"/>
</dbReference>
<dbReference type="EMBL" id="MU394392">
    <property type="protein sequence ID" value="KAI6081576.1"/>
    <property type="molecule type" value="Genomic_DNA"/>
</dbReference>
<accession>A0ACC0CMJ6</accession>
<organism evidence="1 2">
    <name type="scientific">Hypoxylon rubiginosum</name>
    <dbReference type="NCBI Taxonomy" id="110542"/>
    <lineage>
        <taxon>Eukaryota</taxon>
        <taxon>Fungi</taxon>
        <taxon>Dikarya</taxon>
        <taxon>Ascomycota</taxon>
        <taxon>Pezizomycotina</taxon>
        <taxon>Sordariomycetes</taxon>
        <taxon>Xylariomycetidae</taxon>
        <taxon>Xylariales</taxon>
        <taxon>Hypoxylaceae</taxon>
        <taxon>Hypoxylon</taxon>
    </lineage>
</organism>
<proteinExistence type="predicted"/>
<reference evidence="1 2" key="1">
    <citation type="journal article" date="2022" name="New Phytol.">
        <title>Ecological generalism drives hyperdiversity of secondary metabolite gene clusters in xylarialean endophytes.</title>
        <authorList>
            <person name="Franco M.E.E."/>
            <person name="Wisecaver J.H."/>
            <person name="Arnold A.E."/>
            <person name="Ju Y.M."/>
            <person name="Slot J.C."/>
            <person name="Ahrendt S."/>
            <person name="Moore L.P."/>
            <person name="Eastman K.E."/>
            <person name="Scott K."/>
            <person name="Konkel Z."/>
            <person name="Mondo S.J."/>
            <person name="Kuo A."/>
            <person name="Hayes R.D."/>
            <person name="Haridas S."/>
            <person name="Andreopoulos B."/>
            <person name="Riley R."/>
            <person name="LaButti K."/>
            <person name="Pangilinan J."/>
            <person name="Lipzen A."/>
            <person name="Amirebrahimi M."/>
            <person name="Yan J."/>
            <person name="Adam C."/>
            <person name="Keymanesh K."/>
            <person name="Ng V."/>
            <person name="Louie K."/>
            <person name="Northen T."/>
            <person name="Drula E."/>
            <person name="Henrissat B."/>
            <person name="Hsieh H.M."/>
            <person name="Youens-Clark K."/>
            <person name="Lutzoni F."/>
            <person name="Miadlikowska J."/>
            <person name="Eastwood D.C."/>
            <person name="Hamelin R.C."/>
            <person name="Grigoriev I.V."/>
            <person name="U'Ren J.M."/>
        </authorList>
    </citation>
    <scope>NUCLEOTIDE SEQUENCE [LARGE SCALE GENOMIC DNA]</scope>
    <source>
        <strain evidence="1 2">ER1909</strain>
    </source>
</reference>
<gene>
    <name evidence="1" type="ORF">F4821DRAFT_249032</name>
</gene>
<evidence type="ECO:0000313" key="1">
    <source>
        <dbReference type="EMBL" id="KAI6081576.1"/>
    </source>
</evidence>